<sequence length="96" mass="10983">MLVKMNVPRRSKNQHGRIVVVVRPIVLMTMHGPENIQFQAMRMAMVFDHLQVFLDGIQEFRRMRCSGNGRPDKHAQTQDTGQALLPANRSFISVPV</sequence>
<dbReference type="Proteomes" id="UP000004848">
    <property type="component" value="Unassembled WGS sequence"/>
</dbReference>
<proteinExistence type="predicted"/>
<evidence type="ECO:0000313" key="2">
    <source>
        <dbReference type="Proteomes" id="UP000004848"/>
    </source>
</evidence>
<comment type="caution">
    <text evidence="1">The sequence shown here is derived from an EMBL/GenBank/DDBJ whole genome shotgun (WGS) entry which is preliminary data.</text>
</comment>
<protein>
    <submittedName>
        <fullName evidence="1">Uncharacterized protein</fullName>
    </submittedName>
</protein>
<name>A0P4C0_ROSAI</name>
<evidence type="ECO:0000313" key="1">
    <source>
        <dbReference type="EMBL" id="EAV40123.1"/>
    </source>
</evidence>
<dbReference type="EMBL" id="AAUW01000043">
    <property type="protein sequence ID" value="EAV40123.1"/>
    <property type="molecule type" value="Genomic_DNA"/>
</dbReference>
<accession>A0P4C0</accession>
<dbReference type="AlphaFoldDB" id="A0P4C0"/>
<organism evidence="1 2">
    <name type="scientific">Roseibium aggregatum (strain ATCC 25650 / DSM 13394 / JCM 20685 / NBRC 16684 / NCIMB 2208 / IAM 12614 / B1)</name>
    <name type="common">Stappia aggregata</name>
    <dbReference type="NCBI Taxonomy" id="384765"/>
    <lineage>
        <taxon>Bacteria</taxon>
        <taxon>Pseudomonadati</taxon>
        <taxon>Pseudomonadota</taxon>
        <taxon>Alphaproteobacteria</taxon>
        <taxon>Hyphomicrobiales</taxon>
        <taxon>Stappiaceae</taxon>
        <taxon>Roseibium</taxon>
    </lineage>
</organism>
<reference evidence="1 2" key="1">
    <citation type="submission" date="2006-05" db="EMBL/GenBank/DDBJ databases">
        <authorList>
            <person name="King G."/>
            <person name="Ferriera S."/>
            <person name="Johnson J."/>
            <person name="Kravitz S."/>
            <person name="Beeson K."/>
            <person name="Sutton G."/>
            <person name="Rogers Y.-H."/>
            <person name="Friedman R."/>
            <person name="Frazier M."/>
            <person name="Venter J.C."/>
        </authorList>
    </citation>
    <scope>NUCLEOTIDE SEQUENCE [LARGE SCALE GENOMIC DNA]</scope>
    <source>
        <strain evidence="2">ATCC 25650 / DSM 13394 / JCM 20685 / NBRC 16684 / NCIMB 2208 / IAM 12614 / B1</strain>
    </source>
</reference>
<gene>
    <name evidence="1" type="ORF">SIAM614_28791</name>
</gene>